<dbReference type="Proteomes" id="UP001499910">
    <property type="component" value="Unassembled WGS sequence"/>
</dbReference>
<dbReference type="Gene3D" id="2.170.16.10">
    <property type="entry name" value="Hedgehog/Intein (Hint) domain"/>
    <property type="match status" value="1"/>
</dbReference>
<name>A0ABP9L1B0_9RHOB</name>
<dbReference type="InterPro" id="IPR036844">
    <property type="entry name" value="Hint_dom_sf"/>
</dbReference>
<dbReference type="RefSeq" id="WP_259546699.1">
    <property type="nucleotide sequence ID" value="NZ_BAABHW010000001.1"/>
</dbReference>
<accession>A0ABP9L1B0</accession>
<evidence type="ECO:0000313" key="3">
    <source>
        <dbReference type="Proteomes" id="UP001499910"/>
    </source>
</evidence>
<keyword evidence="3" id="KW-1185">Reference proteome</keyword>
<organism evidence="2 3">
    <name type="scientific">[Roseibacterium] beibuensis</name>
    <dbReference type="NCBI Taxonomy" id="1193142"/>
    <lineage>
        <taxon>Bacteria</taxon>
        <taxon>Pseudomonadati</taxon>
        <taxon>Pseudomonadota</taxon>
        <taxon>Alphaproteobacteria</taxon>
        <taxon>Rhodobacterales</taxon>
        <taxon>Roseobacteraceae</taxon>
        <taxon>Roseicyclus</taxon>
    </lineage>
</organism>
<feature type="domain" description="Hedgehog/Intein (Hint)" evidence="1">
    <location>
        <begin position="144"/>
        <end position="281"/>
    </location>
</feature>
<proteinExistence type="predicted"/>
<dbReference type="InterPro" id="IPR028992">
    <property type="entry name" value="Hedgehog/Intein_dom"/>
</dbReference>
<dbReference type="SUPFAM" id="SSF51294">
    <property type="entry name" value="Hedgehog/intein (Hint) domain"/>
    <property type="match status" value="1"/>
</dbReference>
<comment type="caution">
    <text evidence="2">The sequence shown here is derived from an EMBL/GenBank/DDBJ whole genome shotgun (WGS) entry which is preliminary data.</text>
</comment>
<dbReference type="EMBL" id="BAABHW010000001">
    <property type="protein sequence ID" value="GAA5067151.1"/>
    <property type="molecule type" value="Genomic_DNA"/>
</dbReference>
<gene>
    <name evidence="2" type="ORF">GCM10023209_06480</name>
</gene>
<dbReference type="Pfam" id="PF13403">
    <property type="entry name" value="Hint_2"/>
    <property type="match status" value="1"/>
</dbReference>
<evidence type="ECO:0000313" key="2">
    <source>
        <dbReference type="EMBL" id="GAA5067151.1"/>
    </source>
</evidence>
<reference evidence="3" key="1">
    <citation type="journal article" date="2019" name="Int. J. Syst. Evol. Microbiol.">
        <title>The Global Catalogue of Microorganisms (GCM) 10K type strain sequencing project: providing services to taxonomists for standard genome sequencing and annotation.</title>
        <authorList>
            <consortium name="The Broad Institute Genomics Platform"/>
            <consortium name="The Broad Institute Genome Sequencing Center for Infectious Disease"/>
            <person name="Wu L."/>
            <person name="Ma J."/>
        </authorList>
    </citation>
    <scope>NUCLEOTIDE SEQUENCE [LARGE SCALE GENOMIC DNA]</scope>
    <source>
        <strain evidence="3">JCM 18015</strain>
    </source>
</reference>
<evidence type="ECO:0000259" key="1">
    <source>
        <dbReference type="Pfam" id="PF13403"/>
    </source>
</evidence>
<protein>
    <submittedName>
        <fullName evidence="2">Hint domain-containing protein</fullName>
    </submittedName>
</protein>
<sequence length="347" mass="37659">MPIVFTALDNEFAASTGDNVYAMGDSSIFDYPPTATNDLTITAAPDDPSPYTFEVGDTYHLSWDGMGGGGDFEATVIRSDPIGVGGDSGHAVVFEMVDDAGDAVQVVWTPEFDLESWYFDNFNGGVSPGFYTADQNPAEYLTYVCFAAGTLISAPRGTVAVERLQPGDRVRTLDHGTQPILWVGKKEVSARGDMAPVCFEAGAIGNRRALRLSPQHRVLMRGARVEMMFGVPEVLLPARAFLGLPGVSQKRARWVTYVHLLFERHEIVWAEGAPCESLLLGEMAVARLSPPADLGLREAGALMPEVLAHPRMGRMNAARPVLRLREASALLGRAVPRLRRRAVPSML</sequence>